<proteinExistence type="predicted"/>
<dbReference type="Proteomes" id="UP000618931">
    <property type="component" value="Unassembled WGS sequence"/>
</dbReference>
<reference evidence="1 2" key="1">
    <citation type="submission" date="2020-11" db="EMBL/GenBank/DDBJ databases">
        <authorList>
            <person name="Kim M.K."/>
        </authorList>
    </citation>
    <scope>NUCLEOTIDE SEQUENCE [LARGE SCALE GENOMIC DNA]</scope>
    <source>
        <strain evidence="1 2">BT662</strain>
    </source>
</reference>
<evidence type="ECO:0000313" key="1">
    <source>
        <dbReference type="EMBL" id="MBF9222598.1"/>
    </source>
</evidence>
<protein>
    <submittedName>
        <fullName evidence="1">Uncharacterized protein</fullName>
    </submittedName>
</protein>
<keyword evidence="2" id="KW-1185">Reference proteome</keyword>
<dbReference type="RefSeq" id="WP_196294046.1">
    <property type="nucleotide sequence ID" value="NZ_JADQDM010000008.1"/>
</dbReference>
<comment type="caution">
    <text evidence="1">The sequence shown here is derived from an EMBL/GenBank/DDBJ whole genome shotgun (WGS) entry which is preliminary data.</text>
</comment>
<gene>
    <name evidence="1" type="ORF">I2H31_15950</name>
</gene>
<organism evidence="1 2">
    <name type="scientific">Hymenobacter ruricola</name>
    <dbReference type="NCBI Taxonomy" id="2791023"/>
    <lineage>
        <taxon>Bacteria</taxon>
        <taxon>Pseudomonadati</taxon>
        <taxon>Bacteroidota</taxon>
        <taxon>Cytophagia</taxon>
        <taxon>Cytophagales</taxon>
        <taxon>Hymenobacteraceae</taxon>
        <taxon>Hymenobacter</taxon>
    </lineage>
</organism>
<name>A0ABS0I7D3_9BACT</name>
<dbReference type="Gene3D" id="2.60.120.200">
    <property type="match status" value="1"/>
</dbReference>
<sequence>MHKERNEAAFMALFREACQLGLGYPLTAPLTETDGKVLAAAILEQTGLVVGGKSLKNYSLYVLNPTEGKRENPSVATLDTLARFVLHAPSTDEAQRKDHESHYPYWFQYRSQLAAPPAAEAAPASVAEAVPPTPAGRPAGRPGIRWLAALALLLIGAGGLWHWRHRQPPAALADFADSFASTAADSLRARGWAVQHPDAAWWTRRATEPGLLTLYTLPGDNWPAPDQPAAIRNLLVRPLAADCFSTEIHFRDFVPAHNWQQAGLLLAENDAFTGKMLRLSLSYNDYFGGYAQPAEILVQGISSTEADSRSKPEEFAHVPLFALRQPGDRLVAANLGKSALKIEKKGRHFRFLYTAGSLESFAFKEVARGDFTFEPRYVALFAIQGFAPARHATPAKVDFFSIVQLPCGE</sequence>
<accession>A0ABS0I7D3</accession>
<evidence type="ECO:0000313" key="2">
    <source>
        <dbReference type="Proteomes" id="UP000618931"/>
    </source>
</evidence>
<dbReference type="EMBL" id="JADQDM010000008">
    <property type="protein sequence ID" value="MBF9222598.1"/>
    <property type="molecule type" value="Genomic_DNA"/>
</dbReference>